<organism evidence="3 4">
    <name type="scientific">Chitinophaga caseinilytica</name>
    <dbReference type="NCBI Taxonomy" id="2267521"/>
    <lineage>
        <taxon>Bacteria</taxon>
        <taxon>Pseudomonadati</taxon>
        <taxon>Bacteroidota</taxon>
        <taxon>Chitinophagia</taxon>
        <taxon>Chitinophagales</taxon>
        <taxon>Chitinophagaceae</taxon>
        <taxon>Chitinophaga</taxon>
    </lineage>
</organism>
<feature type="signal peptide" evidence="2">
    <location>
        <begin position="1"/>
        <end position="19"/>
    </location>
</feature>
<sequence>MRKASFTLVLLYLMGSACEKEQTGQSTEENLPVVEGIIEENGYPMVMLSADPAYFAGTLAAGNAGEWVHGAVISVSNGPQSQILREYRLTDAAGRPFWVYTVDTAQLQHAFRGENGKSYTLTIRSEGKTLSAMTTIPANRLRLDSAWWGPAGLKVRLTGSATGYARYFTARNGGDYLPGMHPLSSETLGKGTIEVQLGEGMNRSGAPQGALAKGDTVWLKFCNVDHNTYDFWRSAGTAWAKGADPSGRRPAQRVTSPTPKGTGVATA</sequence>
<dbReference type="PROSITE" id="PS51257">
    <property type="entry name" value="PROKAR_LIPOPROTEIN"/>
    <property type="match status" value="1"/>
</dbReference>
<evidence type="ECO:0000256" key="1">
    <source>
        <dbReference type="SAM" id="MobiDB-lite"/>
    </source>
</evidence>
<dbReference type="RefSeq" id="WP_341840561.1">
    <property type="nucleotide sequence ID" value="NZ_CP149792.1"/>
</dbReference>
<feature type="chain" id="PRO_5047000240" evidence="2">
    <location>
        <begin position="20"/>
        <end position="267"/>
    </location>
</feature>
<dbReference type="EMBL" id="CP150096">
    <property type="protein sequence ID" value="WZN45815.1"/>
    <property type="molecule type" value="Genomic_DNA"/>
</dbReference>
<protein>
    <submittedName>
        <fullName evidence="3">Uncharacterized protein</fullName>
    </submittedName>
</protein>
<gene>
    <name evidence="3" type="ORF">WJU22_23225</name>
</gene>
<dbReference type="Pfam" id="PF14054">
    <property type="entry name" value="DUF4249"/>
    <property type="match status" value="1"/>
</dbReference>
<evidence type="ECO:0000313" key="4">
    <source>
        <dbReference type="Proteomes" id="UP001449657"/>
    </source>
</evidence>
<dbReference type="Proteomes" id="UP001449657">
    <property type="component" value="Chromosome"/>
</dbReference>
<evidence type="ECO:0000313" key="3">
    <source>
        <dbReference type="EMBL" id="WZN45815.1"/>
    </source>
</evidence>
<name>A0ABZ2Z2W1_9BACT</name>
<reference evidence="3 4" key="1">
    <citation type="submission" date="2024-03" db="EMBL/GenBank/DDBJ databases">
        <title>Chitinophaga caseinilytica sp. nov., a casein hydrolysing bacterium isolated from forest soil.</title>
        <authorList>
            <person name="Lee D.S."/>
            <person name="Han D.M."/>
            <person name="Baek J.H."/>
            <person name="Choi D.G."/>
            <person name="Jeon J.H."/>
            <person name="Jeon C.O."/>
        </authorList>
    </citation>
    <scope>NUCLEOTIDE SEQUENCE [LARGE SCALE GENOMIC DNA]</scope>
    <source>
        <strain evidence="3 4">KACC 19118</strain>
    </source>
</reference>
<accession>A0ABZ2Z2W1</accession>
<dbReference type="InterPro" id="IPR025345">
    <property type="entry name" value="DUF4249"/>
</dbReference>
<keyword evidence="4" id="KW-1185">Reference proteome</keyword>
<evidence type="ECO:0000256" key="2">
    <source>
        <dbReference type="SAM" id="SignalP"/>
    </source>
</evidence>
<keyword evidence="2" id="KW-0732">Signal</keyword>
<proteinExistence type="predicted"/>
<feature type="region of interest" description="Disordered" evidence="1">
    <location>
        <begin position="240"/>
        <end position="267"/>
    </location>
</feature>